<keyword evidence="2" id="KW-1185">Reference proteome</keyword>
<name>A0A429GXS1_9CREN</name>
<dbReference type="OrthoDB" id="297128at2157"/>
<evidence type="ECO:0000313" key="1">
    <source>
        <dbReference type="EMBL" id="RSN78705.1"/>
    </source>
</evidence>
<reference evidence="1 2" key="1">
    <citation type="submission" date="2018-10" db="EMBL/GenBank/DDBJ databases">
        <title>Co-occurring genomic capacity for anaerobic methane metabolism and dissimilatory sulfite reduction discovered in the Korarchaeota.</title>
        <authorList>
            <person name="Mckay L.J."/>
            <person name="Dlakic M."/>
            <person name="Fields M.W."/>
            <person name="Delmont T.O."/>
            <person name="Eren A.M."/>
            <person name="Jay Z.J."/>
            <person name="Klingelsmith K.B."/>
            <person name="Rusch D.B."/>
            <person name="Inskeep W.P."/>
        </authorList>
    </citation>
    <scope>NUCLEOTIDE SEQUENCE [LARGE SCALE GENOMIC DNA]</scope>
    <source>
        <strain evidence="1 2">MDKW</strain>
    </source>
</reference>
<dbReference type="Proteomes" id="UP000277582">
    <property type="component" value="Unassembled WGS sequence"/>
</dbReference>
<gene>
    <name evidence="1" type="ORF">D6D85_00600</name>
</gene>
<dbReference type="AlphaFoldDB" id="A0A429GXS1"/>
<protein>
    <recommendedName>
        <fullName evidence="3">PglZ domain-containing protein</fullName>
    </recommendedName>
</protein>
<sequence length="284" mass="33542">MHEDYVKRLVECDDPIKEVWKILVDLWRTDVPEYFKQEDIASDFERQLNHIFFEIYDYLKKQIESTSFEFNTPLIIMDGMSIREANLLIRDLKEKGYNIVEYDSILSALPSTTERFREKAKVEYTEIISGKIPSDLDFEKPIWVSYPDEILHHAASILPLPQVYEETKKVLFKILEQTEKSEITIISDHGYITIDAVWPLPESYRKFLKRIFGSNRYVKAEQVDPKYIERLNNLPRDFQCATISDEYYCIKGRYFWPISGYGKLISHGGLSLMECLIPKIRVKL</sequence>
<comment type="caution">
    <text evidence="1">The sequence shown here is derived from an EMBL/GenBank/DDBJ whole genome shotgun (WGS) entry which is preliminary data.</text>
</comment>
<evidence type="ECO:0000313" key="2">
    <source>
        <dbReference type="Proteomes" id="UP000277582"/>
    </source>
</evidence>
<organism evidence="1 2">
    <name type="scientific">Candidatus Methanodesulfokora washburnensis</name>
    <dbReference type="NCBI Taxonomy" id="2478471"/>
    <lineage>
        <taxon>Archaea</taxon>
        <taxon>Thermoproteota</taxon>
        <taxon>Candidatus Korarchaeia</taxon>
        <taxon>Candidatus Korarchaeia incertae sedis</taxon>
        <taxon>Candidatus Methanodesulfokora</taxon>
    </lineage>
</organism>
<accession>A0A429GXS1</accession>
<dbReference type="EMBL" id="RCOS01000011">
    <property type="protein sequence ID" value="RSN78705.1"/>
    <property type="molecule type" value="Genomic_DNA"/>
</dbReference>
<proteinExistence type="predicted"/>
<dbReference type="RefSeq" id="WP_125670093.1">
    <property type="nucleotide sequence ID" value="NZ_RCOS01000011.1"/>
</dbReference>
<evidence type="ECO:0008006" key="3">
    <source>
        <dbReference type="Google" id="ProtNLM"/>
    </source>
</evidence>